<dbReference type="EMBL" id="LAZR01023965">
    <property type="protein sequence ID" value="KKL76697.1"/>
    <property type="molecule type" value="Genomic_DNA"/>
</dbReference>
<sequence length="39" mass="4398">MQKKSIRLTLLGEVNDVDGNIPIYTRVVTKRMINVGVIL</sequence>
<gene>
    <name evidence="1" type="ORF">LCGC14_2042280</name>
</gene>
<dbReference type="AlphaFoldDB" id="A0A0F9HNH5"/>
<comment type="caution">
    <text evidence="1">The sequence shown here is derived from an EMBL/GenBank/DDBJ whole genome shotgun (WGS) entry which is preliminary data.</text>
</comment>
<proteinExistence type="predicted"/>
<name>A0A0F9HNH5_9ZZZZ</name>
<reference evidence="1" key="1">
    <citation type="journal article" date="2015" name="Nature">
        <title>Complex archaea that bridge the gap between prokaryotes and eukaryotes.</title>
        <authorList>
            <person name="Spang A."/>
            <person name="Saw J.H."/>
            <person name="Jorgensen S.L."/>
            <person name="Zaremba-Niedzwiedzka K."/>
            <person name="Martijn J."/>
            <person name="Lind A.E."/>
            <person name="van Eijk R."/>
            <person name="Schleper C."/>
            <person name="Guy L."/>
            <person name="Ettema T.J."/>
        </authorList>
    </citation>
    <scope>NUCLEOTIDE SEQUENCE</scope>
</reference>
<accession>A0A0F9HNH5</accession>
<evidence type="ECO:0000313" key="1">
    <source>
        <dbReference type="EMBL" id="KKL76697.1"/>
    </source>
</evidence>
<protein>
    <submittedName>
        <fullName evidence="1">Uncharacterized protein</fullName>
    </submittedName>
</protein>
<organism evidence="1">
    <name type="scientific">marine sediment metagenome</name>
    <dbReference type="NCBI Taxonomy" id="412755"/>
    <lineage>
        <taxon>unclassified sequences</taxon>
        <taxon>metagenomes</taxon>
        <taxon>ecological metagenomes</taxon>
    </lineage>
</organism>